<organism evidence="1 2">
    <name type="scientific">Fuerstiella marisgermanici</name>
    <dbReference type="NCBI Taxonomy" id="1891926"/>
    <lineage>
        <taxon>Bacteria</taxon>
        <taxon>Pseudomonadati</taxon>
        <taxon>Planctomycetota</taxon>
        <taxon>Planctomycetia</taxon>
        <taxon>Planctomycetales</taxon>
        <taxon>Planctomycetaceae</taxon>
        <taxon>Fuerstiella</taxon>
    </lineage>
</organism>
<accession>A0A1P8WQB0</accession>
<evidence type="ECO:0000313" key="1">
    <source>
        <dbReference type="EMBL" id="APZ96233.1"/>
    </source>
</evidence>
<name>A0A1P8WQB0_9PLAN</name>
<evidence type="ECO:0000313" key="2">
    <source>
        <dbReference type="Proteomes" id="UP000187735"/>
    </source>
</evidence>
<protein>
    <submittedName>
        <fullName evidence="1">Uncharacterized protein</fullName>
    </submittedName>
</protein>
<dbReference type="Proteomes" id="UP000187735">
    <property type="component" value="Chromosome"/>
</dbReference>
<reference evidence="1 2" key="1">
    <citation type="journal article" date="2016" name="Front. Microbiol.">
        <title>Fuerstia marisgermanicae gen. nov., sp. nov., an Unusual Member of the Phylum Planctomycetes from the German Wadden Sea.</title>
        <authorList>
            <person name="Kohn T."/>
            <person name="Heuer A."/>
            <person name="Jogler M."/>
            <person name="Vollmers J."/>
            <person name="Boedeker C."/>
            <person name="Bunk B."/>
            <person name="Rast P."/>
            <person name="Borchert D."/>
            <person name="Glockner I."/>
            <person name="Freese H.M."/>
            <person name="Klenk H.P."/>
            <person name="Overmann J."/>
            <person name="Kaster A.K."/>
            <person name="Rohde M."/>
            <person name="Wiegand S."/>
            <person name="Jogler C."/>
        </authorList>
    </citation>
    <scope>NUCLEOTIDE SEQUENCE [LARGE SCALE GENOMIC DNA]</scope>
    <source>
        <strain evidence="1 2">NH11</strain>
    </source>
</reference>
<sequence>MISQLAASPLELAPVTLTMQPTARTQFVNCDAVATATWEDGEATFAIECKRLATPKEFATAVSQVQSWSLPEGTFPMLLLPYLKPEQLNELERLKISGVDLCGNGVITIPGRLMVYRTGQPNRFRSSAAIKNVYRGKTSLVARIFASQQSFPTVQALRDAIIERDPIAQSGLDSSIGLSTVSKALKTLEQDLIVAREDDGAIRLLQRDQLLDRLLRNDQPLEAEDCIRLKADVSDDNLVEWIAGKIDSLDIPVSATGLSSTSQYAVMQRGPIMQLYTPDTSAVATALAAPEADRFENIVLIKSKRAVDYFDSRRDASFPWASPLQTWLELMRGDKRDRETAVQVRELLLASGSGT</sequence>
<proteinExistence type="predicted"/>
<dbReference type="KEGG" id="fmr:Fuma_05901"/>
<dbReference type="AlphaFoldDB" id="A0A1P8WQB0"/>
<gene>
    <name evidence="1" type="ORF">Fuma_05901</name>
</gene>
<dbReference type="EMBL" id="CP017641">
    <property type="protein sequence ID" value="APZ96233.1"/>
    <property type="molecule type" value="Genomic_DNA"/>
</dbReference>
<keyword evidence="2" id="KW-1185">Reference proteome</keyword>